<dbReference type="SUPFAM" id="SSF53756">
    <property type="entry name" value="UDP-Glycosyltransferase/glycogen phosphorylase"/>
    <property type="match status" value="1"/>
</dbReference>
<proteinExistence type="predicted"/>
<protein>
    <submittedName>
        <fullName evidence="3">Glycosyltransferase family 4 protein</fullName>
    </submittedName>
</protein>
<feature type="domain" description="Glycosyltransferase subfamily 4-like N-terminal" evidence="2">
    <location>
        <begin position="16"/>
        <end position="200"/>
    </location>
</feature>
<comment type="caution">
    <text evidence="3">The sequence shown here is derived from an EMBL/GenBank/DDBJ whole genome shotgun (WGS) entry which is preliminary data.</text>
</comment>
<evidence type="ECO:0000313" key="3">
    <source>
        <dbReference type="EMBL" id="MBT9313631.1"/>
    </source>
</evidence>
<keyword evidence="4" id="KW-1185">Reference proteome</keyword>
<dbReference type="PANTHER" id="PTHR45947:SF3">
    <property type="entry name" value="SULFOQUINOVOSYL TRANSFERASE SQD2"/>
    <property type="match status" value="1"/>
</dbReference>
<dbReference type="PANTHER" id="PTHR45947">
    <property type="entry name" value="SULFOQUINOVOSYL TRANSFERASE SQD2"/>
    <property type="match status" value="1"/>
</dbReference>
<dbReference type="Pfam" id="PF00534">
    <property type="entry name" value="Glycos_transf_1"/>
    <property type="match status" value="1"/>
</dbReference>
<feature type="domain" description="Glycosyl transferase family 1" evidence="1">
    <location>
        <begin position="215"/>
        <end position="383"/>
    </location>
</feature>
<evidence type="ECO:0000313" key="4">
    <source>
        <dbReference type="Proteomes" id="UP001196661"/>
    </source>
</evidence>
<evidence type="ECO:0000259" key="2">
    <source>
        <dbReference type="Pfam" id="PF13579"/>
    </source>
</evidence>
<name>A0ABS5Y717_9CYAN</name>
<dbReference type="InterPro" id="IPR001296">
    <property type="entry name" value="Glyco_trans_1"/>
</dbReference>
<dbReference type="CDD" id="cd03794">
    <property type="entry name" value="GT4_WbuB-like"/>
    <property type="match status" value="1"/>
</dbReference>
<gene>
    <name evidence="3" type="ORF">IXB28_15565</name>
</gene>
<organism evidence="3 4">
    <name type="scientific">Leptothoe kymatousa TAU-MAC 1615</name>
    <dbReference type="NCBI Taxonomy" id="2364775"/>
    <lineage>
        <taxon>Bacteria</taxon>
        <taxon>Bacillati</taxon>
        <taxon>Cyanobacteriota</taxon>
        <taxon>Cyanophyceae</taxon>
        <taxon>Nodosilineales</taxon>
        <taxon>Cymatolegaceae</taxon>
        <taxon>Leptothoe</taxon>
        <taxon>Leptothoe kymatousa</taxon>
    </lineage>
</organism>
<dbReference type="RefSeq" id="WP_215619520.1">
    <property type="nucleotide sequence ID" value="NZ_JADOER010000015.1"/>
</dbReference>
<evidence type="ECO:0000259" key="1">
    <source>
        <dbReference type="Pfam" id="PF00534"/>
    </source>
</evidence>
<accession>A0ABS5Y717</accession>
<dbReference type="InterPro" id="IPR028098">
    <property type="entry name" value="Glyco_trans_4-like_N"/>
</dbReference>
<dbReference type="InterPro" id="IPR050194">
    <property type="entry name" value="Glycosyltransferase_grp1"/>
</dbReference>
<dbReference type="Gene3D" id="3.40.50.2000">
    <property type="entry name" value="Glycogen Phosphorylase B"/>
    <property type="match status" value="2"/>
</dbReference>
<sequence>MRILLYSYNYHPEPIGIAPLMTELAEGLVAKGHEVRVVTAMPNYPERKIYPDYRGQLYREEERNGVKIQRCYVAIHPNPGVLTRILLDGSFALLSFFQALKGWRPDIILFTSPSLPACIPVALLKLIYGCPTVLSLQDILPEAAVRTGLISNRMAIRIFEVLEKFAYASATRIGVITDSFSKNLITKGVPPSKMKRISNWVDVHFISPLAKHDNQFRRDNGLEDKFIVLYSGNIARTQGARAIIYAAEMLEHIPNIEFVIVGEQRQLYDLRDLQIELDVKNVTLLPFTPREMLPTMLAAADVSLIMQKASVVGFNMPSKTMVLMASGRPIVASVPETGSAAEAVRESNGGIVVEPEKPRALANAIQQLYEHPERCAELGKRGRAYAVANYSFEQALEGYESLLASLVDDVDVAIPPVLQPKNISIKS</sequence>
<dbReference type="NCBIfam" id="NF007640">
    <property type="entry name" value="PRK10307.1"/>
    <property type="match status" value="1"/>
</dbReference>
<dbReference type="Proteomes" id="UP001196661">
    <property type="component" value="Unassembled WGS sequence"/>
</dbReference>
<reference evidence="3 4" key="1">
    <citation type="journal article" date="2021" name="Mar. Drugs">
        <title>Genome Reduction and Secondary Metabolism of the Marine Sponge-Associated Cyanobacterium Leptothoe.</title>
        <authorList>
            <person name="Konstantinou D."/>
            <person name="Popin R.V."/>
            <person name="Fewer D.P."/>
            <person name="Sivonen K."/>
            <person name="Gkelis S."/>
        </authorList>
    </citation>
    <scope>NUCLEOTIDE SEQUENCE [LARGE SCALE GENOMIC DNA]</scope>
    <source>
        <strain evidence="3 4">TAU-MAC 1615</strain>
    </source>
</reference>
<dbReference type="Pfam" id="PF13579">
    <property type="entry name" value="Glyco_trans_4_4"/>
    <property type="match status" value="1"/>
</dbReference>
<dbReference type="EMBL" id="JADOER010000015">
    <property type="protein sequence ID" value="MBT9313631.1"/>
    <property type="molecule type" value="Genomic_DNA"/>
</dbReference>